<dbReference type="Proteomes" id="UP000249130">
    <property type="component" value="Unassembled WGS sequence"/>
</dbReference>
<organism evidence="1 2">
    <name type="scientific">Rhodoplanes roseus</name>
    <dbReference type="NCBI Taxonomy" id="29409"/>
    <lineage>
        <taxon>Bacteria</taxon>
        <taxon>Pseudomonadati</taxon>
        <taxon>Pseudomonadota</taxon>
        <taxon>Alphaproteobacteria</taxon>
        <taxon>Hyphomicrobiales</taxon>
        <taxon>Nitrobacteraceae</taxon>
        <taxon>Rhodoplanes</taxon>
    </lineage>
</organism>
<dbReference type="EMBL" id="NPEX01000137">
    <property type="protein sequence ID" value="RAI42648.1"/>
    <property type="molecule type" value="Genomic_DNA"/>
</dbReference>
<sequence>MQFESRFALFQRVTIDGDVSIVGTVTALCFRGTRQTVAEVSWFHNGDAKTGWFEEERLALEGARDRPAGMTACSMGLVQPWPRP</sequence>
<comment type="caution">
    <text evidence="1">The sequence shown here is derived from an EMBL/GenBank/DDBJ whole genome shotgun (WGS) entry which is preliminary data.</text>
</comment>
<evidence type="ECO:0000313" key="1">
    <source>
        <dbReference type="EMBL" id="RAI42648.1"/>
    </source>
</evidence>
<proteinExistence type="predicted"/>
<dbReference type="RefSeq" id="WP_111420482.1">
    <property type="nucleotide sequence ID" value="NZ_NPEX01000137.1"/>
</dbReference>
<name>A0A327L4N7_9BRAD</name>
<accession>A0A327L4N7</accession>
<keyword evidence="2" id="KW-1185">Reference proteome</keyword>
<dbReference type="AlphaFoldDB" id="A0A327L4N7"/>
<gene>
    <name evidence="1" type="ORF">CH341_18485</name>
</gene>
<evidence type="ECO:0000313" key="2">
    <source>
        <dbReference type="Proteomes" id="UP000249130"/>
    </source>
</evidence>
<protein>
    <submittedName>
        <fullName evidence="1">Uncharacterized protein</fullName>
    </submittedName>
</protein>
<reference evidence="1 2" key="1">
    <citation type="submission" date="2017-07" db="EMBL/GenBank/DDBJ databases">
        <title>Draft Genome Sequences of Select Purple Nonsulfur Bacteria.</title>
        <authorList>
            <person name="Lasarre B."/>
            <person name="Mckinlay J.B."/>
        </authorList>
    </citation>
    <scope>NUCLEOTIDE SEQUENCE [LARGE SCALE GENOMIC DNA]</scope>
    <source>
        <strain evidence="1 2">DSM 5909</strain>
    </source>
</reference>